<accession>A0A4Y7T797</accession>
<dbReference type="EMBL" id="QPFP01000025">
    <property type="protein sequence ID" value="TEB29828.1"/>
    <property type="molecule type" value="Genomic_DNA"/>
</dbReference>
<evidence type="ECO:0000313" key="3">
    <source>
        <dbReference type="Proteomes" id="UP000298030"/>
    </source>
</evidence>
<feature type="domain" description="DUF6533" evidence="1">
    <location>
        <begin position="21"/>
        <end position="65"/>
    </location>
</feature>
<protein>
    <recommendedName>
        <fullName evidence="1">DUF6533 domain-containing protein</fullName>
    </recommendedName>
</protein>
<gene>
    <name evidence="2" type="ORF">FA13DRAFT_596624</name>
</gene>
<dbReference type="AlphaFoldDB" id="A0A4Y7T797"/>
<dbReference type="InterPro" id="IPR045340">
    <property type="entry name" value="DUF6533"/>
</dbReference>
<organism evidence="2 3">
    <name type="scientific">Coprinellus micaceus</name>
    <name type="common">Glistening ink-cap mushroom</name>
    <name type="synonym">Coprinus micaceus</name>
    <dbReference type="NCBI Taxonomy" id="71717"/>
    <lineage>
        <taxon>Eukaryota</taxon>
        <taxon>Fungi</taxon>
        <taxon>Dikarya</taxon>
        <taxon>Basidiomycota</taxon>
        <taxon>Agaricomycotina</taxon>
        <taxon>Agaricomycetes</taxon>
        <taxon>Agaricomycetidae</taxon>
        <taxon>Agaricales</taxon>
        <taxon>Agaricineae</taxon>
        <taxon>Psathyrellaceae</taxon>
        <taxon>Coprinellus</taxon>
    </lineage>
</organism>
<name>A0A4Y7T797_COPMI</name>
<evidence type="ECO:0000259" key="1">
    <source>
        <dbReference type="Pfam" id="PF20151"/>
    </source>
</evidence>
<dbReference type="OrthoDB" id="3349377at2759"/>
<evidence type="ECO:0000313" key="2">
    <source>
        <dbReference type="EMBL" id="TEB29828.1"/>
    </source>
</evidence>
<reference evidence="2 3" key="1">
    <citation type="journal article" date="2019" name="Nat. Ecol. Evol.">
        <title>Megaphylogeny resolves global patterns of mushroom evolution.</title>
        <authorList>
            <person name="Varga T."/>
            <person name="Krizsan K."/>
            <person name="Foldi C."/>
            <person name="Dima B."/>
            <person name="Sanchez-Garcia M."/>
            <person name="Sanchez-Ramirez S."/>
            <person name="Szollosi G.J."/>
            <person name="Szarkandi J.G."/>
            <person name="Papp V."/>
            <person name="Albert L."/>
            <person name="Andreopoulos W."/>
            <person name="Angelini C."/>
            <person name="Antonin V."/>
            <person name="Barry K.W."/>
            <person name="Bougher N.L."/>
            <person name="Buchanan P."/>
            <person name="Buyck B."/>
            <person name="Bense V."/>
            <person name="Catcheside P."/>
            <person name="Chovatia M."/>
            <person name="Cooper J."/>
            <person name="Damon W."/>
            <person name="Desjardin D."/>
            <person name="Finy P."/>
            <person name="Geml J."/>
            <person name="Haridas S."/>
            <person name="Hughes K."/>
            <person name="Justo A."/>
            <person name="Karasinski D."/>
            <person name="Kautmanova I."/>
            <person name="Kiss B."/>
            <person name="Kocsube S."/>
            <person name="Kotiranta H."/>
            <person name="LaButti K.M."/>
            <person name="Lechner B.E."/>
            <person name="Liimatainen K."/>
            <person name="Lipzen A."/>
            <person name="Lukacs Z."/>
            <person name="Mihaltcheva S."/>
            <person name="Morgado L.N."/>
            <person name="Niskanen T."/>
            <person name="Noordeloos M.E."/>
            <person name="Ohm R.A."/>
            <person name="Ortiz-Santana B."/>
            <person name="Ovrebo C."/>
            <person name="Racz N."/>
            <person name="Riley R."/>
            <person name="Savchenko A."/>
            <person name="Shiryaev A."/>
            <person name="Soop K."/>
            <person name="Spirin V."/>
            <person name="Szebenyi C."/>
            <person name="Tomsovsky M."/>
            <person name="Tulloss R.E."/>
            <person name="Uehling J."/>
            <person name="Grigoriev I.V."/>
            <person name="Vagvolgyi C."/>
            <person name="Papp T."/>
            <person name="Martin F.M."/>
            <person name="Miettinen O."/>
            <person name="Hibbett D.S."/>
            <person name="Nagy L.G."/>
        </authorList>
    </citation>
    <scope>NUCLEOTIDE SEQUENCE [LARGE SCALE GENOMIC DNA]</scope>
    <source>
        <strain evidence="2 3">FP101781</strain>
    </source>
</reference>
<keyword evidence="3" id="KW-1185">Reference proteome</keyword>
<comment type="caution">
    <text evidence="2">The sequence shown here is derived from an EMBL/GenBank/DDBJ whole genome shotgun (WGS) entry which is preliminary data.</text>
</comment>
<dbReference type="Pfam" id="PF20151">
    <property type="entry name" value="DUF6533"/>
    <property type="match status" value="1"/>
</dbReference>
<dbReference type="Proteomes" id="UP000298030">
    <property type="component" value="Unassembled WGS sequence"/>
</dbReference>
<proteinExistence type="predicted"/>
<sequence length="86" mass="10091">MNNVDIEKIAYEKYLAYSTECAMVAAGTLYICDYFSTLEAEFRFVWAQDWALGKVLFLLVRYWVVFELIFWGCTDALPETIRLCTH</sequence>